<keyword evidence="4" id="KW-0479">Metal-binding</keyword>
<dbReference type="GO" id="GO:0046872">
    <property type="term" value="F:metal ion binding"/>
    <property type="evidence" value="ECO:0007669"/>
    <property type="project" value="UniProtKB-KW"/>
</dbReference>
<evidence type="ECO:0000313" key="12">
    <source>
        <dbReference type="EMBL" id="NHO39206.1"/>
    </source>
</evidence>
<dbReference type="SUPFAM" id="SSF52141">
    <property type="entry name" value="Uracil-DNA glycosylase-like"/>
    <property type="match status" value="1"/>
</dbReference>
<name>A0A0U5F8Z5_9PROT</name>
<evidence type="ECO:0000313" key="13">
    <source>
        <dbReference type="Proteomes" id="UP000068250"/>
    </source>
</evidence>
<evidence type="ECO:0000256" key="2">
    <source>
        <dbReference type="ARBA" id="ARBA00019403"/>
    </source>
</evidence>
<dbReference type="CDD" id="cd10030">
    <property type="entry name" value="UDG-F4_TTUDGA_SPO1dp_like"/>
    <property type="match status" value="1"/>
</dbReference>
<dbReference type="NCBIfam" id="TIGR03914">
    <property type="entry name" value="UDG_fam_dom"/>
    <property type="match status" value="1"/>
</dbReference>
<dbReference type="SMART" id="SM00986">
    <property type="entry name" value="UDG"/>
    <property type="match status" value="1"/>
</dbReference>
<keyword evidence="8" id="KW-0411">Iron-sulfur</keyword>
<dbReference type="RefSeq" id="WP_059024160.1">
    <property type="nucleotide sequence ID" value="NZ_LN609302.1"/>
</dbReference>
<dbReference type="EMBL" id="WOTE01000002">
    <property type="protein sequence ID" value="NHO39206.1"/>
    <property type="molecule type" value="Genomic_DNA"/>
</dbReference>
<reference evidence="12 14" key="3">
    <citation type="journal article" date="2020" name="Int. J. Syst. Evol. Microbiol.">
        <title>Novel acetic acid bacteria from cider fermentations: Acetobacter conturbans sp. nov. and Acetobacter fallax sp. nov.</title>
        <authorList>
            <person name="Sombolestani A.S."/>
            <person name="Cleenwerck I."/>
            <person name="Cnockaert M."/>
            <person name="Borremans W."/>
            <person name="Wieme A.D."/>
            <person name="De Vuyst L."/>
            <person name="Vandamme P."/>
        </authorList>
    </citation>
    <scope>NUCLEOTIDE SEQUENCE [LARGE SCALE GENOMIC DNA]</scope>
    <source>
        <strain evidence="12 14">LMG 23848</strain>
    </source>
</reference>
<protein>
    <recommendedName>
        <fullName evidence="2">Type-4 uracil-DNA glycosylase</fullName>
    </recommendedName>
</protein>
<dbReference type="PANTHER" id="PTHR33693:SF9">
    <property type="entry name" value="TYPE-4 URACIL-DNA GLYCOSYLASE"/>
    <property type="match status" value="1"/>
</dbReference>
<gene>
    <name evidence="11" type="primary">dpo</name>
    <name evidence="11" type="ORF">AGA_2098</name>
    <name evidence="12" type="ORF">GOB80_05800</name>
</gene>
<dbReference type="GO" id="GO:0097506">
    <property type="term" value="F:deaminated base DNA N-glycosylase activity"/>
    <property type="evidence" value="ECO:0007669"/>
    <property type="project" value="UniProtKB-ARBA"/>
</dbReference>
<dbReference type="OrthoDB" id="5290748at2"/>
<dbReference type="Proteomes" id="UP000068250">
    <property type="component" value="Chromosome I"/>
</dbReference>
<evidence type="ECO:0000256" key="9">
    <source>
        <dbReference type="ARBA" id="ARBA00023204"/>
    </source>
</evidence>
<dbReference type="GO" id="GO:0006281">
    <property type="term" value="P:DNA repair"/>
    <property type="evidence" value="ECO:0007669"/>
    <property type="project" value="UniProtKB-KW"/>
</dbReference>
<dbReference type="EMBL" id="LN609302">
    <property type="protein sequence ID" value="CEF56635.1"/>
    <property type="molecule type" value="Genomic_DNA"/>
</dbReference>
<keyword evidence="7" id="KW-0408">Iron</keyword>
<keyword evidence="6" id="KW-0378">Hydrolase</keyword>
<dbReference type="InterPro" id="IPR036895">
    <property type="entry name" value="Uracil-DNA_glycosylase-like_sf"/>
</dbReference>
<evidence type="ECO:0000259" key="10">
    <source>
        <dbReference type="SMART" id="SM00986"/>
    </source>
</evidence>
<dbReference type="GO" id="GO:0016779">
    <property type="term" value="F:nucleotidyltransferase activity"/>
    <property type="evidence" value="ECO:0007669"/>
    <property type="project" value="UniProtKB-KW"/>
</dbReference>
<proteinExistence type="inferred from homology"/>
<accession>A0A0U5F8Z5</accession>
<dbReference type="InterPro" id="IPR005273">
    <property type="entry name" value="Ura-DNA_glyco_family4"/>
</dbReference>
<dbReference type="PANTHER" id="PTHR33693">
    <property type="entry name" value="TYPE-5 URACIL-DNA GLYCOSYLASE"/>
    <property type="match status" value="1"/>
</dbReference>
<keyword evidence="9" id="KW-0234">DNA repair</keyword>
<dbReference type="SMART" id="SM00987">
    <property type="entry name" value="UreE_C"/>
    <property type="match status" value="1"/>
</dbReference>
<dbReference type="PATRIC" id="fig|431306.5.peg.2166"/>
<keyword evidence="3" id="KW-0004">4Fe-4S</keyword>
<evidence type="ECO:0000256" key="4">
    <source>
        <dbReference type="ARBA" id="ARBA00022723"/>
    </source>
</evidence>
<evidence type="ECO:0000256" key="6">
    <source>
        <dbReference type="ARBA" id="ARBA00022801"/>
    </source>
</evidence>
<evidence type="ECO:0000256" key="7">
    <source>
        <dbReference type="ARBA" id="ARBA00023004"/>
    </source>
</evidence>
<keyword evidence="11" id="KW-0808">Transferase</keyword>
<evidence type="ECO:0000256" key="1">
    <source>
        <dbReference type="ARBA" id="ARBA00006521"/>
    </source>
</evidence>
<keyword evidence="11" id="KW-0548">Nucleotidyltransferase</keyword>
<dbReference type="AlphaFoldDB" id="A0A0U5F8Z5"/>
<evidence type="ECO:0000256" key="5">
    <source>
        <dbReference type="ARBA" id="ARBA00022763"/>
    </source>
</evidence>
<evidence type="ECO:0000256" key="8">
    <source>
        <dbReference type="ARBA" id="ARBA00023014"/>
    </source>
</evidence>
<dbReference type="Gene3D" id="3.40.470.10">
    <property type="entry name" value="Uracil-DNA glycosylase-like domain"/>
    <property type="match status" value="1"/>
</dbReference>
<evidence type="ECO:0000256" key="3">
    <source>
        <dbReference type="ARBA" id="ARBA00022485"/>
    </source>
</evidence>
<comment type="similarity">
    <text evidence="1">Belongs to the uracil-DNA glycosylase (UDG) superfamily. Type 4 (UDGa) family.</text>
</comment>
<evidence type="ECO:0000313" key="11">
    <source>
        <dbReference type="EMBL" id="CEF56635.1"/>
    </source>
</evidence>
<keyword evidence="14" id="KW-1185">Reference proteome</keyword>
<reference evidence="11" key="1">
    <citation type="submission" date="2014-09" db="EMBL/GenBank/DDBJ databases">
        <authorList>
            <person name="Magalhaes I.L.F."/>
            <person name="Oliveira U."/>
            <person name="Santos F.R."/>
            <person name="Vidigal T.H.D.A."/>
            <person name="Brescovit A.D."/>
            <person name="Santos A.J."/>
        </authorList>
    </citation>
    <scope>NUCLEOTIDE SEQUENCE</scope>
    <source>
        <strain evidence="11">LMG 23848T</strain>
    </source>
</reference>
<dbReference type="Proteomes" id="UP000657200">
    <property type="component" value="Unassembled WGS sequence"/>
</dbReference>
<organism evidence="11 13">
    <name type="scientific">Acetobacter ghanensis</name>
    <dbReference type="NCBI Taxonomy" id="431306"/>
    <lineage>
        <taxon>Bacteria</taxon>
        <taxon>Pseudomonadati</taxon>
        <taxon>Pseudomonadota</taxon>
        <taxon>Alphaproteobacteria</taxon>
        <taxon>Acetobacterales</taxon>
        <taxon>Acetobacteraceae</taxon>
        <taxon>Acetobacter</taxon>
    </lineage>
</organism>
<dbReference type="Pfam" id="PF03167">
    <property type="entry name" value="UDG"/>
    <property type="match status" value="1"/>
</dbReference>
<dbReference type="NCBIfam" id="TIGR00758">
    <property type="entry name" value="UDG_fam4"/>
    <property type="match status" value="1"/>
</dbReference>
<reference evidence="13" key="2">
    <citation type="submission" date="2014-09" db="EMBL/GenBank/DDBJ databases">
        <authorList>
            <person name="Illeghems K.G."/>
        </authorList>
    </citation>
    <scope>NUCLEOTIDE SEQUENCE [LARGE SCALE GENOMIC DNA]</scope>
    <source>
        <strain evidence="13">LMG 23848T</strain>
    </source>
</reference>
<feature type="domain" description="Uracil-DNA glycosylase-like" evidence="10">
    <location>
        <begin position="250"/>
        <end position="410"/>
    </location>
</feature>
<dbReference type="InterPro" id="IPR005122">
    <property type="entry name" value="Uracil-DNA_glycosylase-like"/>
</dbReference>
<sequence>MPEVILAHQVDFVTWRDAARHFVQANVPPEALTWRVAATEQEQPWSAIQQEGQSADQPVLNLSRRFVGILGQALQASDPERFTLMYRIVYRLARKELALTDGHDSDLQQLRQLVTAVRADTLKFRIAFSAFSAQITNALLPYTPAHYILEANSSYCSRRNARPWQVVTPYRRMEWTGNGIRFAAGTETIPDPALVAWQADGSGVWRGYALSVLPPQLKDVEAAQSLAELGAEAMDCRACALWQPASRTVFGEGAEHAPIMLVGEQPGDQEDQQGRPFVGPAGQVLDDALRDAGIQREQVYVTNAVKHFHFKWTGSRRLHQKPEAEHIAACRIWLNAERRLVRPALVVMLGGTAAQSILQKPVTISRTRSRLFPLEEQTQGLVTVHPSYLLRLPDEASKQREYARFVEDLRLAANYAAQTVKRNAE</sequence>
<dbReference type="GO" id="GO:0051539">
    <property type="term" value="F:4 iron, 4 sulfur cluster binding"/>
    <property type="evidence" value="ECO:0007669"/>
    <property type="project" value="UniProtKB-KW"/>
</dbReference>
<dbReference type="InterPro" id="IPR051536">
    <property type="entry name" value="UDG_Type-4/5"/>
</dbReference>
<dbReference type="STRING" id="431306.AGA_2098"/>
<evidence type="ECO:0000313" key="14">
    <source>
        <dbReference type="Proteomes" id="UP000657200"/>
    </source>
</evidence>
<keyword evidence="5" id="KW-0227">DNA damage</keyword>